<dbReference type="SUPFAM" id="SSF69360">
    <property type="entry name" value="Cell wall binding repeat"/>
    <property type="match status" value="1"/>
</dbReference>
<evidence type="ECO:0000313" key="3">
    <source>
        <dbReference type="Proteomes" id="UP000188357"/>
    </source>
</evidence>
<protein>
    <submittedName>
        <fullName evidence="2">KWG Leptospira</fullName>
    </submittedName>
</protein>
<feature type="signal peptide" evidence="1">
    <location>
        <begin position="1"/>
        <end position="25"/>
    </location>
</feature>
<dbReference type="OrthoDB" id="5607616at2"/>
<reference evidence="2 3" key="1">
    <citation type="submission" date="2017-02" db="EMBL/GenBank/DDBJ databases">
        <authorList>
            <person name="Peterson S.W."/>
        </authorList>
    </citation>
    <scope>NUCLEOTIDE SEQUENCE [LARGE SCALE GENOMIC DNA]</scope>
    <source>
        <strain evidence="2">Psychrobacter_piechaudii</strain>
    </source>
</reference>
<dbReference type="InterPro" id="IPR032774">
    <property type="entry name" value="WG_beta_rep"/>
</dbReference>
<dbReference type="Proteomes" id="UP000188357">
    <property type="component" value="Unassembled WGS sequence"/>
</dbReference>
<dbReference type="PANTHER" id="PTHR37841:SF1">
    <property type="entry name" value="DUF3298 DOMAIN-CONTAINING PROTEIN"/>
    <property type="match status" value="1"/>
</dbReference>
<keyword evidence="1" id="KW-0732">Signal</keyword>
<keyword evidence="3" id="KW-1185">Reference proteome</keyword>
<evidence type="ECO:0000313" key="2">
    <source>
        <dbReference type="EMBL" id="SJM73154.1"/>
    </source>
</evidence>
<sequence>MKTKSSLLKLALSGFFIFSASSALAYEGSCTKPTVSGVSKDDMNCLSKNLVAVYGEDGSMVFDSKGKKIIPKNRYTYIFQETEGLIAVANERSSDFSGGYVDSKTGKEIIPLKYLSTGHNDVGLNSFSEGLVALQNKNHKYGFVNTSGKTVIPFNYDSAESFSEGLAVVSKGKYGFIDKTGKTVVPLNYDYANSFSEGLATVKKNGKWGALNKQGKVVVPLKFEGVVGDFSNGLASVVRKDNTQGFINTKGELVIPYKYFAYVDEGLPQFYNGKAHVTDAQGNFYCINTKGKKVACD</sequence>
<dbReference type="AlphaFoldDB" id="A0A1R4GYD2"/>
<dbReference type="EMBL" id="FUGE01000289">
    <property type="protein sequence ID" value="SJM73154.1"/>
    <property type="molecule type" value="Genomic_DNA"/>
</dbReference>
<dbReference type="RefSeq" id="WP_077452161.1">
    <property type="nucleotide sequence ID" value="NZ_FUGE01000289.1"/>
</dbReference>
<organism evidence="2 3">
    <name type="scientific">Psychrobacter piechaudii</name>
    <dbReference type="NCBI Taxonomy" id="1945521"/>
    <lineage>
        <taxon>Bacteria</taxon>
        <taxon>Pseudomonadati</taxon>
        <taxon>Pseudomonadota</taxon>
        <taxon>Gammaproteobacteria</taxon>
        <taxon>Moraxellales</taxon>
        <taxon>Moraxellaceae</taxon>
        <taxon>Psychrobacter</taxon>
    </lineage>
</organism>
<dbReference type="Pfam" id="PF14903">
    <property type="entry name" value="WG_beta_rep"/>
    <property type="match status" value="4"/>
</dbReference>
<evidence type="ECO:0000256" key="1">
    <source>
        <dbReference type="SAM" id="SignalP"/>
    </source>
</evidence>
<proteinExistence type="predicted"/>
<name>A0A1R4GYD2_9GAMM</name>
<accession>A0A1R4GYD2</accession>
<dbReference type="PANTHER" id="PTHR37841">
    <property type="entry name" value="GLR2918 PROTEIN"/>
    <property type="match status" value="1"/>
</dbReference>
<feature type="chain" id="PRO_5012639161" evidence="1">
    <location>
        <begin position="26"/>
        <end position="297"/>
    </location>
</feature>
<dbReference type="STRING" id="1945521.A1232T_02360"/>
<gene>
    <name evidence="2" type="ORF">A1232T_02360</name>
</gene>